<keyword evidence="2" id="KW-1185">Reference proteome</keyword>
<reference evidence="2" key="1">
    <citation type="submission" date="2016-06" db="EMBL/GenBank/DDBJ databases">
        <title>Parallel loss of symbiosis genes in relatives of nitrogen-fixing non-legume Parasponia.</title>
        <authorList>
            <person name="Van Velzen R."/>
            <person name="Holmer R."/>
            <person name="Bu F."/>
            <person name="Rutten L."/>
            <person name="Van Zeijl A."/>
            <person name="Liu W."/>
            <person name="Santuari L."/>
            <person name="Cao Q."/>
            <person name="Sharma T."/>
            <person name="Shen D."/>
            <person name="Roswanjaya Y."/>
            <person name="Wardhani T."/>
            <person name="Kalhor M.S."/>
            <person name="Jansen J."/>
            <person name="Van den Hoogen J."/>
            <person name="Gungor B."/>
            <person name="Hartog M."/>
            <person name="Hontelez J."/>
            <person name="Verver J."/>
            <person name="Yang W.-C."/>
            <person name="Schijlen E."/>
            <person name="Repin R."/>
            <person name="Schilthuizen M."/>
            <person name="Schranz E."/>
            <person name="Heidstra R."/>
            <person name="Miyata K."/>
            <person name="Fedorova E."/>
            <person name="Kohlen W."/>
            <person name="Bisseling T."/>
            <person name="Smit S."/>
            <person name="Geurts R."/>
        </authorList>
    </citation>
    <scope>NUCLEOTIDE SEQUENCE [LARGE SCALE GENOMIC DNA]</scope>
    <source>
        <strain evidence="2">cv. WU1-14</strain>
    </source>
</reference>
<evidence type="ECO:0000313" key="2">
    <source>
        <dbReference type="Proteomes" id="UP000237105"/>
    </source>
</evidence>
<name>A0A2P5CT11_PARAD</name>
<dbReference type="EMBL" id="JXTB01000098">
    <property type="protein sequence ID" value="PON64189.1"/>
    <property type="molecule type" value="Genomic_DNA"/>
</dbReference>
<feature type="non-terminal residue" evidence="1">
    <location>
        <position position="1"/>
    </location>
</feature>
<dbReference type="AlphaFoldDB" id="A0A2P5CT11"/>
<accession>A0A2P5CT11</accession>
<comment type="caution">
    <text evidence="1">The sequence shown here is derived from an EMBL/GenBank/DDBJ whole genome shotgun (WGS) entry which is preliminary data.</text>
</comment>
<dbReference type="OrthoDB" id="10416215at2759"/>
<protein>
    <submittedName>
        <fullName evidence="1">Uncharacterized protein</fullName>
    </submittedName>
</protein>
<evidence type="ECO:0000313" key="1">
    <source>
        <dbReference type="EMBL" id="PON64189.1"/>
    </source>
</evidence>
<proteinExistence type="predicted"/>
<dbReference type="Proteomes" id="UP000237105">
    <property type="component" value="Unassembled WGS sequence"/>
</dbReference>
<organism evidence="1 2">
    <name type="scientific">Parasponia andersonii</name>
    <name type="common">Sponia andersonii</name>
    <dbReference type="NCBI Taxonomy" id="3476"/>
    <lineage>
        <taxon>Eukaryota</taxon>
        <taxon>Viridiplantae</taxon>
        <taxon>Streptophyta</taxon>
        <taxon>Embryophyta</taxon>
        <taxon>Tracheophyta</taxon>
        <taxon>Spermatophyta</taxon>
        <taxon>Magnoliopsida</taxon>
        <taxon>eudicotyledons</taxon>
        <taxon>Gunneridae</taxon>
        <taxon>Pentapetalae</taxon>
        <taxon>rosids</taxon>
        <taxon>fabids</taxon>
        <taxon>Rosales</taxon>
        <taxon>Cannabaceae</taxon>
        <taxon>Parasponia</taxon>
    </lineage>
</organism>
<sequence length="103" mass="11435">QHAIAMEFLWEIGLRCRVMVCVKVWIRCGTGNEVVGVLRHDASKLAAPHNEVHVGRCNGCFARGAHKSRVSLKAMMRTIFNEGSAMLLELHHSAIVLPFVSIN</sequence>
<gene>
    <name evidence="1" type="ORF">PanWU01x14_127110</name>
</gene>